<organism evidence="4 5">
    <name type="scientific">Pontibacter ummariensis</name>
    <dbReference type="NCBI Taxonomy" id="1610492"/>
    <lineage>
        <taxon>Bacteria</taxon>
        <taxon>Pseudomonadati</taxon>
        <taxon>Bacteroidota</taxon>
        <taxon>Cytophagia</taxon>
        <taxon>Cytophagales</taxon>
        <taxon>Hymenobacteraceae</taxon>
        <taxon>Pontibacter</taxon>
    </lineage>
</organism>
<dbReference type="EMBL" id="FZOQ01000003">
    <property type="protein sequence ID" value="SNS21595.1"/>
    <property type="molecule type" value="Genomic_DNA"/>
</dbReference>
<accession>A0A239CN49</accession>
<dbReference type="CDD" id="cd06464">
    <property type="entry name" value="ACD_sHsps-like"/>
    <property type="match status" value="1"/>
</dbReference>
<dbReference type="Proteomes" id="UP000198432">
    <property type="component" value="Unassembled WGS sequence"/>
</dbReference>
<dbReference type="SUPFAM" id="SSF49764">
    <property type="entry name" value="HSP20-like chaperones"/>
    <property type="match status" value="1"/>
</dbReference>
<evidence type="ECO:0000259" key="3">
    <source>
        <dbReference type="PROSITE" id="PS01031"/>
    </source>
</evidence>
<evidence type="ECO:0000256" key="2">
    <source>
        <dbReference type="RuleBase" id="RU003616"/>
    </source>
</evidence>
<reference evidence="5" key="1">
    <citation type="submission" date="2017-06" db="EMBL/GenBank/DDBJ databases">
        <authorList>
            <person name="Varghese N."/>
            <person name="Submissions S."/>
        </authorList>
    </citation>
    <scope>NUCLEOTIDE SEQUENCE [LARGE SCALE GENOMIC DNA]</scope>
    <source>
        <strain evidence="5">NKM1</strain>
    </source>
</reference>
<dbReference type="AlphaFoldDB" id="A0A239CN49"/>
<dbReference type="InterPro" id="IPR008978">
    <property type="entry name" value="HSP20-like_chaperone"/>
</dbReference>
<dbReference type="InterPro" id="IPR002068">
    <property type="entry name" value="A-crystallin/Hsp20_dom"/>
</dbReference>
<dbReference type="PROSITE" id="PS01031">
    <property type="entry name" value="SHSP"/>
    <property type="match status" value="1"/>
</dbReference>
<evidence type="ECO:0000313" key="4">
    <source>
        <dbReference type="EMBL" id="SNS21595.1"/>
    </source>
</evidence>
<proteinExistence type="inferred from homology"/>
<gene>
    <name evidence="4" type="ORF">SAMN06296052_103156</name>
</gene>
<feature type="domain" description="SHSP" evidence="3">
    <location>
        <begin position="54"/>
        <end position="160"/>
    </location>
</feature>
<dbReference type="Pfam" id="PF00011">
    <property type="entry name" value="HSP20"/>
    <property type="match status" value="1"/>
</dbReference>
<name>A0A239CN49_9BACT</name>
<protein>
    <submittedName>
        <fullName evidence="4">Molecular chaperone IbpA, HSP20 family</fullName>
    </submittedName>
</protein>
<evidence type="ECO:0000313" key="5">
    <source>
        <dbReference type="Proteomes" id="UP000198432"/>
    </source>
</evidence>
<sequence length="160" mass="18180">MTHNMTKFGFNTGIHAWHLICIILPENEIRRKMKLINNKEFLKSIAQQIDLLNTIGGGVSETYVDIQKYKKGAVINVWAAGVDPEAFKVVLNNNQLTMFSLLHSKENAEMAAPLFNRTFMLPPQVDLSRVEAVYQEGQLQVRLPYLEGAGQPREIEIKQL</sequence>
<comment type="similarity">
    <text evidence="1 2">Belongs to the small heat shock protein (HSP20) family.</text>
</comment>
<evidence type="ECO:0000256" key="1">
    <source>
        <dbReference type="PROSITE-ProRule" id="PRU00285"/>
    </source>
</evidence>
<keyword evidence="5" id="KW-1185">Reference proteome</keyword>
<dbReference type="Gene3D" id="2.60.40.790">
    <property type="match status" value="1"/>
</dbReference>